<feature type="domain" description="DUF7666" evidence="1">
    <location>
        <begin position="1"/>
        <end position="92"/>
    </location>
</feature>
<dbReference type="Pfam" id="PF24703">
    <property type="entry name" value="DUF7666"/>
    <property type="match status" value="1"/>
</dbReference>
<name>A0A3E2N8Z9_9FIRM</name>
<evidence type="ECO:0000259" key="1">
    <source>
        <dbReference type="Pfam" id="PF24703"/>
    </source>
</evidence>
<dbReference type="InterPro" id="IPR056083">
    <property type="entry name" value="DUF7666"/>
</dbReference>
<evidence type="ECO:0000313" key="3">
    <source>
        <dbReference type="Proteomes" id="UP000260680"/>
    </source>
</evidence>
<dbReference type="Proteomes" id="UP000260680">
    <property type="component" value="Unassembled WGS sequence"/>
</dbReference>
<accession>A0A3E2N8Z9</accession>
<reference evidence="2 3" key="1">
    <citation type="submission" date="2018-07" db="EMBL/GenBank/DDBJ databases">
        <title>New species, Clostridium PI-S10-A1B.</title>
        <authorList>
            <person name="Krishna G."/>
            <person name="Summeta K."/>
            <person name="Shikha S."/>
            <person name="Prabhu P.B."/>
            <person name="Suresh K."/>
        </authorList>
    </citation>
    <scope>NUCLEOTIDE SEQUENCE [LARGE SCALE GENOMIC DNA]</scope>
    <source>
        <strain evidence="2 3">PI-S10-A1B</strain>
    </source>
</reference>
<protein>
    <recommendedName>
        <fullName evidence="1">DUF7666 domain-containing protein</fullName>
    </recommendedName>
</protein>
<dbReference type="EMBL" id="QOHO01000060">
    <property type="protein sequence ID" value="RFZ77487.1"/>
    <property type="molecule type" value="Genomic_DNA"/>
</dbReference>
<dbReference type="OrthoDB" id="9812966at2"/>
<comment type="caution">
    <text evidence="2">The sequence shown here is derived from an EMBL/GenBank/DDBJ whole genome shotgun (WGS) entry which is preliminary data.</text>
</comment>
<evidence type="ECO:0000313" key="2">
    <source>
        <dbReference type="EMBL" id="RFZ77487.1"/>
    </source>
</evidence>
<gene>
    <name evidence="2" type="ORF">DS742_18210</name>
</gene>
<dbReference type="AlphaFoldDB" id="A0A3E2N8Z9"/>
<sequence length="182" mass="20498">MIAYKGFSPGLVCRGYQFHMGLNVTDMANCRDNGFHCAEDPLDCLTYYSDMEDSEYYIVEAGGDIDEDDLDSKIACTHLNILKRLTEEEFFLHSLAYMVDHPKRRWNSKVQKDKGEACNGYALVRGIDPAATGELNDILAFAKEDHATGNIIQVALARVDGRKVLPGRWYGVNLKERQVSLI</sequence>
<dbReference type="RefSeq" id="WP_117418399.1">
    <property type="nucleotide sequence ID" value="NZ_QOHO01000060.1"/>
</dbReference>
<organism evidence="2 3">
    <name type="scientific">Lacrimispora amygdalina</name>
    <dbReference type="NCBI Taxonomy" id="253257"/>
    <lineage>
        <taxon>Bacteria</taxon>
        <taxon>Bacillati</taxon>
        <taxon>Bacillota</taxon>
        <taxon>Clostridia</taxon>
        <taxon>Lachnospirales</taxon>
        <taxon>Lachnospiraceae</taxon>
        <taxon>Lacrimispora</taxon>
    </lineage>
</organism>
<proteinExistence type="predicted"/>